<proteinExistence type="predicted"/>
<dbReference type="Proteomes" id="UP000199608">
    <property type="component" value="Unassembled WGS sequence"/>
</dbReference>
<evidence type="ECO:0000313" key="2">
    <source>
        <dbReference type="EMBL" id="SDU53969.1"/>
    </source>
</evidence>
<protein>
    <submittedName>
        <fullName evidence="2">Uncharacterized protein</fullName>
    </submittedName>
</protein>
<gene>
    <name evidence="2" type="ORF">SAMN04487931_111153</name>
</gene>
<organism evidence="2 3">
    <name type="scientific">Desulfobacula phenolica</name>
    <dbReference type="NCBI Taxonomy" id="90732"/>
    <lineage>
        <taxon>Bacteria</taxon>
        <taxon>Pseudomonadati</taxon>
        <taxon>Thermodesulfobacteriota</taxon>
        <taxon>Desulfobacteria</taxon>
        <taxon>Desulfobacterales</taxon>
        <taxon>Desulfobacteraceae</taxon>
        <taxon>Desulfobacula</taxon>
    </lineage>
</organism>
<dbReference type="AlphaFoldDB" id="A0A1H2JC33"/>
<feature type="transmembrane region" description="Helical" evidence="1">
    <location>
        <begin position="12"/>
        <end position="32"/>
    </location>
</feature>
<keyword evidence="1" id="KW-0472">Membrane</keyword>
<keyword evidence="1" id="KW-0812">Transmembrane</keyword>
<accession>A0A1H2JC33</accession>
<name>A0A1H2JC33_9BACT</name>
<evidence type="ECO:0000313" key="3">
    <source>
        <dbReference type="Proteomes" id="UP000199608"/>
    </source>
</evidence>
<evidence type="ECO:0000256" key="1">
    <source>
        <dbReference type="SAM" id="Phobius"/>
    </source>
</evidence>
<dbReference type="RefSeq" id="WP_092236879.1">
    <property type="nucleotide sequence ID" value="NZ_FNLL01000011.1"/>
</dbReference>
<keyword evidence="3" id="KW-1185">Reference proteome</keyword>
<keyword evidence="1" id="KW-1133">Transmembrane helix</keyword>
<dbReference type="EMBL" id="FNLL01000011">
    <property type="protein sequence ID" value="SDU53969.1"/>
    <property type="molecule type" value="Genomic_DNA"/>
</dbReference>
<feature type="transmembrane region" description="Helical" evidence="1">
    <location>
        <begin position="38"/>
        <end position="58"/>
    </location>
</feature>
<reference evidence="3" key="1">
    <citation type="submission" date="2016-10" db="EMBL/GenBank/DDBJ databases">
        <authorList>
            <person name="Varghese N."/>
            <person name="Submissions S."/>
        </authorList>
    </citation>
    <scope>NUCLEOTIDE SEQUENCE [LARGE SCALE GENOMIC DNA]</scope>
    <source>
        <strain evidence="3">DSM 3384</strain>
    </source>
</reference>
<sequence length="66" mass="7198">MKATECVPQKISKLMLGSLMLIAALGLIIIGITLLPVFGFMLAVPVIALAIYIFKLHLNEKCEIDI</sequence>